<dbReference type="AlphaFoldDB" id="A0A315EDD3"/>
<evidence type="ECO:0008006" key="3">
    <source>
        <dbReference type="Google" id="ProtNLM"/>
    </source>
</evidence>
<gene>
    <name evidence="1" type="ORF">B9Z37_00550</name>
</gene>
<name>A0A315EDD3_9BURK</name>
<organism evidence="1 2">
    <name type="scientific">Limnohabitans parvus II-B4</name>
    <dbReference type="NCBI Taxonomy" id="1293052"/>
    <lineage>
        <taxon>Bacteria</taxon>
        <taxon>Pseudomonadati</taxon>
        <taxon>Pseudomonadota</taxon>
        <taxon>Betaproteobacteria</taxon>
        <taxon>Burkholderiales</taxon>
        <taxon>Comamonadaceae</taxon>
        <taxon>Limnohabitans</taxon>
    </lineage>
</organism>
<evidence type="ECO:0000313" key="1">
    <source>
        <dbReference type="EMBL" id="PUE55119.1"/>
    </source>
</evidence>
<reference evidence="1 2" key="1">
    <citation type="submission" date="2017-04" db="EMBL/GenBank/DDBJ databases">
        <title>Unexpected and diverse lifestyles within the genus Limnohabitans.</title>
        <authorList>
            <person name="Kasalicky V."/>
            <person name="Mehrshad M."/>
            <person name="Andrei S.-A."/>
            <person name="Salcher M."/>
            <person name="Kratochvilova H."/>
            <person name="Simek K."/>
            <person name="Ghai R."/>
        </authorList>
    </citation>
    <scope>NUCLEOTIDE SEQUENCE [LARGE SCALE GENOMIC DNA]</scope>
    <source>
        <strain evidence="1 2">II-B4</strain>
    </source>
</reference>
<dbReference type="EMBL" id="NESN01000001">
    <property type="protein sequence ID" value="PUE55119.1"/>
    <property type="molecule type" value="Genomic_DNA"/>
</dbReference>
<dbReference type="RefSeq" id="WP_108311127.1">
    <property type="nucleotide sequence ID" value="NZ_NESN01000001.1"/>
</dbReference>
<dbReference type="OrthoDB" id="6025757at2"/>
<dbReference type="Proteomes" id="UP000250790">
    <property type="component" value="Unassembled WGS sequence"/>
</dbReference>
<accession>A0A315EDD3</accession>
<proteinExistence type="predicted"/>
<comment type="caution">
    <text evidence="1">The sequence shown here is derived from an EMBL/GenBank/DDBJ whole genome shotgun (WGS) entry which is preliminary data.</text>
</comment>
<dbReference type="InterPro" id="IPR021549">
    <property type="entry name" value="DUF2894"/>
</dbReference>
<evidence type="ECO:0000313" key="2">
    <source>
        <dbReference type="Proteomes" id="UP000250790"/>
    </source>
</evidence>
<dbReference type="Pfam" id="PF11445">
    <property type="entry name" value="DUF2894"/>
    <property type="match status" value="1"/>
</dbReference>
<protein>
    <recommendedName>
        <fullName evidence="3">DUF2894 domain-containing protein</fullName>
    </recommendedName>
</protein>
<sequence length="195" mass="21214">MNETTPAPLPDLDALRASGAARVDAVGWHYIETLAKRTREQSGLTQLKLVAKLQEALVRLETRLSEATVPVAKQDAIPSPLATLLHDMGSKSTPQASSKTSGWGHESPRIQQFRKQLSQISVQKQVTQAIAQAPQNAGPINSHMLVLRSLGLMRDISPDYLNRFMAHVDTLLCLDEAGKAKLTPKKASPAAKIRP</sequence>
<keyword evidence="2" id="KW-1185">Reference proteome</keyword>